<gene>
    <name evidence="1" type="ORF">SAMN05444410_11028</name>
</gene>
<dbReference type="Gene3D" id="2.40.160.50">
    <property type="entry name" value="membrane protein fhac: a member of the omp85/tpsb transporter family"/>
    <property type="match status" value="1"/>
</dbReference>
<reference evidence="1 2" key="1">
    <citation type="submission" date="2016-10" db="EMBL/GenBank/DDBJ databases">
        <authorList>
            <person name="Varghese N."/>
            <person name="Submissions S."/>
        </authorList>
    </citation>
    <scope>NUCLEOTIDE SEQUENCE [LARGE SCALE GENOMIC DNA]</scope>
    <source>
        <strain evidence="1 2">DSM 25353</strain>
    </source>
</reference>
<dbReference type="Proteomes" id="UP000198711">
    <property type="component" value="Unassembled WGS sequence"/>
</dbReference>
<organism evidence="1 2">
    <name type="scientific">Hydrobacter penzbergensis</name>
    <dbReference type="NCBI Taxonomy" id="1235997"/>
    <lineage>
        <taxon>Bacteria</taxon>
        <taxon>Pseudomonadati</taxon>
        <taxon>Bacteroidota</taxon>
        <taxon>Chitinophagia</taxon>
        <taxon>Chitinophagales</taxon>
        <taxon>Chitinophagaceae</taxon>
        <taxon>Hydrobacter</taxon>
    </lineage>
</organism>
<dbReference type="EMBL" id="FNNO01000010">
    <property type="protein sequence ID" value="SDX17049.1"/>
    <property type="molecule type" value="Genomic_DNA"/>
</dbReference>
<sequence length="406" mass="45907">MHLKAAPLLVICITMSQHLFSQADSSKPITNRKDSVTIPDKDLKDVFSRKRADKKIDSLAGKQKTKKYFLTVLPGAGYTLQTGFAGLIGANIGYYNDKGEDAKISAITTSLTYSQYNQIIFPLYADIWSKGGKYNFISDNRYISYPSDIFGLGGATDPNQNHTIDFNLIKLHQTILKRVYKDFYAGIGFYYDYFWKIKVIDPQTRLINVFIQKEIGNNATASGPVFKLLYDSRANQINPEKGNFLNVVLRQNLQELGSDDEWASLLIDARKYINFPRGSKNTLAFWSYNWLTLVGDLNYLLLPSTAWDDQYNTGRGYVQSRFRGKQMTYFETEYRYGISRNGLLGGVVFFNVEHFSGNLRPYNTLLPGYGAGIRVKLNKKSGANLCLDYGFGNGSSGFYVNLGEVF</sequence>
<dbReference type="AlphaFoldDB" id="A0A8X8IDN1"/>
<keyword evidence="2" id="KW-1185">Reference proteome</keyword>
<evidence type="ECO:0000313" key="2">
    <source>
        <dbReference type="Proteomes" id="UP000198711"/>
    </source>
</evidence>
<comment type="caution">
    <text evidence="1">The sequence shown here is derived from an EMBL/GenBank/DDBJ whole genome shotgun (WGS) entry which is preliminary data.</text>
</comment>
<protein>
    <recommendedName>
        <fullName evidence="3">Surface antigen</fullName>
    </recommendedName>
</protein>
<accession>A0A8X8IDN1</accession>
<evidence type="ECO:0000313" key="1">
    <source>
        <dbReference type="EMBL" id="SDX17049.1"/>
    </source>
</evidence>
<evidence type="ECO:0008006" key="3">
    <source>
        <dbReference type="Google" id="ProtNLM"/>
    </source>
</evidence>
<name>A0A8X8IDN1_9BACT</name>
<proteinExistence type="predicted"/>